<evidence type="ECO:0000256" key="5">
    <source>
        <dbReference type="ARBA" id="ARBA00023136"/>
    </source>
</evidence>
<feature type="transmembrane region" description="Helical" evidence="7">
    <location>
        <begin position="54"/>
        <end position="80"/>
    </location>
</feature>
<comment type="caution">
    <text evidence="8">The sequence shown here is derived from an EMBL/GenBank/DDBJ whole genome shotgun (WGS) entry which is preliminary data.</text>
</comment>
<evidence type="ECO:0000256" key="1">
    <source>
        <dbReference type="ARBA" id="ARBA00004141"/>
    </source>
</evidence>
<dbReference type="PANTHER" id="PTHR12385:SF14">
    <property type="entry name" value="CHOLINE TRANSPORTER-LIKE 2"/>
    <property type="match status" value="1"/>
</dbReference>
<comment type="subcellular location">
    <subcellularLocation>
        <location evidence="7">Cell membrane</location>
        <topology evidence="7">Multi-pass membrane protein</topology>
    </subcellularLocation>
    <subcellularLocation>
        <location evidence="1">Membrane</location>
        <topology evidence="1">Multi-pass membrane protein</topology>
    </subcellularLocation>
</comment>
<sequence>NDVLRTTLQVIGYIFLGLAAVWLLLVFCLRSRIKLAIAVNEVAAKFVTHHPHMILVPLFQFLLGLAWLVIWVVCAALIIAGVPAGYVPNQAFATEVEAAGNATTPGACTDMVPAGFAYQ</sequence>
<evidence type="ECO:0000313" key="9">
    <source>
        <dbReference type="Proteomes" id="UP000649617"/>
    </source>
</evidence>
<keyword evidence="3 7" id="KW-0812">Transmembrane</keyword>
<reference evidence="8" key="1">
    <citation type="submission" date="2021-02" db="EMBL/GenBank/DDBJ databases">
        <authorList>
            <person name="Dougan E. K."/>
            <person name="Rhodes N."/>
            <person name="Thang M."/>
            <person name="Chan C."/>
        </authorList>
    </citation>
    <scope>NUCLEOTIDE SEQUENCE</scope>
</reference>
<keyword evidence="5 7" id="KW-0472">Membrane</keyword>
<dbReference type="GO" id="GO:0022857">
    <property type="term" value="F:transmembrane transporter activity"/>
    <property type="evidence" value="ECO:0007669"/>
    <property type="project" value="UniProtKB-UniRule"/>
</dbReference>
<dbReference type="PANTHER" id="PTHR12385">
    <property type="entry name" value="CHOLINE TRANSPORTER-LIKE (SLC FAMILY 44)"/>
    <property type="match status" value="1"/>
</dbReference>
<feature type="non-terminal residue" evidence="8">
    <location>
        <position position="1"/>
    </location>
</feature>
<evidence type="ECO:0000256" key="7">
    <source>
        <dbReference type="RuleBase" id="RU368066"/>
    </source>
</evidence>
<dbReference type="EMBL" id="CAJNIZ010042627">
    <property type="protein sequence ID" value="CAE7629797.1"/>
    <property type="molecule type" value="Genomic_DNA"/>
</dbReference>
<dbReference type="Pfam" id="PF04515">
    <property type="entry name" value="Choline_transpo"/>
    <property type="match status" value="1"/>
</dbReference>
<proteinExistence type="inferred from homology"/>
<name>A0A812VB66_SYMPI</name>
<keyword evidence="9" id="KW-1185">Reference proteome</keyword>
<keyword evidence="6" id="KW-0325">Glycoprotein</keyword>
<feature type="non-terminal residue" evidence="8">
    <location>
        <position position="119"/>
    </location>
</feature>
<protein>
    <recommendedName>
        <fullName evidence="7">Choline transporter-like protein</fullName>
    </recommendedName>
</protein>
<dbReference type="OrthoDB" id="10490725at2759"/>
<evidence type="ECO:0000313" key="8">
    <source>
        <dbReference type="EMBL" id="CAE7629797.1"/>
    </source>
</evidence>
<organism evidence="8 9">
    <name type="scientific">Symbiodinium pilosum</name>
    <name type="common">Dinoflagellate</name>
    <dbReference type="NCBI Taxonomy" id="2952"/>
    <lineage>
        <taxon>Eukaryota</taxon>
        <taxon>Sar</taxon>
        <taxon>Alveolata</taxon>
        <taxon>Dinophyceae</taxon>
        <taxon>Suessiales</taxon>
        <taxon>Symbiodiniaceae</taxon>
        <taxon>Symbiodinium</taxon>
    </lineage>
</organism>
<keyword evidence="4 7" id="KW-1133">Transmembrane helix</keyword>
<feature type="transmembrane region" description="Helical" evidence="7">
    <location>
        <begin position="12"/>
        <end position="33"/>
    </location>
</feature>
<accession>A0A812VB66</accession>
<dbReference type="InterPro" id="IPR007603">
    <property type="entry name" value="Choline_transptr-like"/>
</dbReference>
<evidence type="ECO:0000256" key="6">
    <source>
        <dbReference type="ARBA" id="ARBA00023180"/>
    </source>
</evidence>
<evidence type="ECO:0000256" key="2">
    <source>
        <dbReference type="ARBA" id="ARBA00007168"/>
    </source>
</evidence>
<dbReference type="AlphaFoldDB" id="A0A812VB66"/>
<evidence type="ECO:0000256" key="3">
    <source>
        <dbReference type="ARBA" id="ARBA00022692"/>
    </source>
</evidence>
<gene>
    <name evidence="8" type="primary">slc44a2</name>
    <name evidence="8" type="ORF">SPIL2461_LOCUS16505</name>
</gene>
<evidence type="ECO:0000256" key="4">
    <source>
        <dbReference type="ARBA" id="ARBA00022989"/>
    </source>
</evidence>
<comment type="similarity">
    <text evidence="2 7">Belongs to the CTL (choline transporter-like) family.</text>
</comment>
<dbReference type="Proteomes" id="UP000649617">
    <property type="component" value="Unassembled WGS sequence"/>
</dbReference>
<comment type="function">
    <text evidence="7">Choline transporter.</text>
</comment>
<comment type="caution">
    <text evidence="7">Lacks conserved residue(s) required for the propagation of feature annotation.</text>
</comment>
<dbReference type="GO" id="GO:0005886">
    <property type="term" value="C:plasma membrane"/>
    <property type="evidence" value="ECO:0007669"/>
    <property type="project" value="UniProtKB-SubCell"/>
</dbReference>